<dbReference type="GeneID" id="66831536"/>
<organism evidence="2 3">
    <name type="scientific">Polynucleobacter paneuropaeus</name>
    <dbReference type="NCBI Taxonomy" id="2527775"/>
    <lineage>
        <taxon>Bacteria</taxon>
        <taxon>Pseudomonadati</taxon>
        <taxon>Pseudomonadota</taxon>
        <taxon>Betaproteobacteria</taxon>
        <taxon>Burkholderiales</taxon>
        <taxon>Burkholderiaceae</taxon>
        <taxon>Polynucleobacter</taxon>
    </lineage>
</organism>
<dbReference type="InterPro" id="IPR036217">
    <property type="entry name" value="MethylDNA_cys_MeTrfase_DNAb"/>
</dbReference>
<dbReference type="Pfam" id="PF01035">
    <property type="entry name" value="DNA_binding_1"/>
    <property type="match status" value="1"/>
</dbReference>
<dbReference type="InterPro" id="IPR036631">
    <property type="entry name" value="MGMT_N_sf"/>
</dbReference>
<dbReference type="EMBL" id="CP030085">
    <property type="protein sequence ID" value="AWW49075.1"/>
    <property type="molecule type" value="Genomic_DNA"/>
</dbReference>
<protein>
    <submittedName>
        <fullName evidence="2">Cysteine methyltransferase</fullName>
    </submittedName>
</protein>
<dbReference type="GO" id="GO:0032259">
    <property type="term" value="P:methylation"/>
    <property type="evidence" value="ECO:0007669"/>
    <property type="project" value="UniProtKB-KW"/>
</dbReference>
<reference evidence="3" key="1">
    <citation type="submission" date="2018-06" db="EMBL/GenBank/DDBJ databases">
        <title>Description of a new Polynucleobacter species.</title>
        <authorList>
            <person name="Hahn M.W."/>
        </authorList>
    </citation>
    <scope>NUCLEOTIDE SEQUENCE [LARGE SCALE GENOMIC DNA]</scope>
    <source>
        <strain evidence="3">MG-25-Pas1-D2</strain>
    </source>
</reference>
<dbReference type="GO" id="GO:0006281">
    <property type="term" value="P:DNA repair"/>
    <property type="evidence" value="ECO:0007669"/>
    <property type="project" value="InterPro"/>
</dbReference>
<dbReference type="OrthoDB" id="9802228at2"/>
<name>A0A2Z4JQ99_9BURK</name>
<sequence length="170" mass="18810">MTTPKSIADLEASNYCVIQAPFGHLGIWTEVVDGSLMLSRIDYLPTKSKLIAPRNLLAKEVQKQCMAYFKDPHYVFDIPLKPIGTVHQEKVWRSTQQIPLGQTATYGEIASKIKSGPRAVGNACGANPFPLITPCHRVVSAQGLGGYMQEDSPGFYRAIKIWLLRHEGVL</sequence>
<dbReference type="SUPFAM" id="SSF46767">
    <property type="entry name" value="Methylated DNA-protein cysteine methyltransferase, C-terminal domain"/>
    <property type="match status" value="1"/>
</dbReference>
<dbReference type="Gene3D" id="1.10.10.10">
    <property type="entry name" value="Winged helix-like DNA-binding domain superfamily/Winged helix DNA-binding domain"/>
    <property type="match status" value="1"/>
</dbReference>
<evidence type="ECO:0000313" key="2">
    <source>
        <dbReference type="EMBL" id="AWW49075.1"/>
    </source>
</evidence>
<proteinExistence type="predicted"/>
<gene>
    <name evidence="2" type="ORF">Pas1_01015</name>
</gene>
<keyword evidence="2" id="KW-0489">Methyltransferase</keyword>
<dbReference type="CDD" id="cd06445">
    <property type="entry name" value="ATase"/>
    <property type="match status" value="1"/>
</dbReference>
<dbReference type="PANTHER" id="PTHR10815">
    <property type="entry name" value="METHYLATED-DNA--PROTEIN-CYSTEINE METHYLTRANSFERASE"/>
    <property type="match status" value="1"/>
</dbReference>
<dbReference type="KEGG" id="poh:DPM16_01015"/>
<dbReference type="SUPFAM" id="SSF53155">
    <property type="entry name" value="Methylated DNA-protein cysteine methyltransferase domain"/>
    <property type="match status" value="1"/>
</dbReference>
<dbReference type="PANTHER" id="PTHR10815:SF13">
    <property type="entry name" value="METHYLATED-DNA--PROTEIN-CYSTEINE METHYLTRANSFERASE"/>
    <property type="match status" value="1"/>
</dbReference>
<dbReference type="RefSeq" id="WP_112202854.1">
    <property type="nucleotide sequence ID" value="NZ_CBCSBS010000002.1"/>
</dbReference>
<dbReference type="Proteomes" id="UP000248592">
    <property type="component" value="Chromosome"/>
</dbReference>
<evidence type="ECO:0000313" key="3">
    <source>
        <dbReference type="Proteomes" id="UP000248592"/>
    </source>
</evidence>
<dbReference type="AlphaFoldDB" id="A0A2Z4JQ99"/>
<dbReference type="InterPro" id="IPR014048">
    <property type="entry name" value="MethylDNA_cys_MeTrfase_DNA-bd"/>
</dbReference>
<accession>A0A2Z4JQ99</accession>
<evidence type="ECO:0000256" key="1">
    <source>
        <dbReference type="ARBA" id="ARBA00022763"/>
    </source>
</evidence>
<dbReference type="GO" id="GO:0003908">
    <property type="term" value="F:methylated-DNA-[protein]-cysteine S-methyltransferase activity"/>
    <property type="evidence" value="ECO:0007669"/>
    <property type="project" value="InterPro"/>
</dbReference>
<dbReference type="InterPro" id="IPR036388">
    <property type="entry name" value="WH-like_DNA-bd_sf"/>
</dbReference>
<dbReference type="NCBIfam" id="TIGR00589">
    <property type="entry name" value="ogt"/>
    <property type="match status" value="1"/>
</dbReference>
<keyword evidence="1" id="KW-0227">DNA damage</keyword>
<keyword evidence="2" id="KW-0808">Transferase</keyword>